<gene>
    <name evidence="2" type="ORF">pdam_00021793</name>
</gene>
<comment type="caution">
    <text evidence="2">The sequence shown here is derived from an EMBL/GenBank/DDBJ whole genome shotgun (WGS) entry which is preliminary data.</text>
</comment>
<dbReference type="AlphaFoldDB" id="A0A3M6UNN6"/>
<feature type="region of interest" description="Disordered" evidence="1">
    <location>
        <begin position="202"/>
        <end position="227"/>
    </location>
</feature>
<feature type="region of interest" description="Disordered" evidence="1">
    <location>
        <begin position="22"/>
        <end position="117"/>
    </location>
</feature>
<feature type="compositionally biased region" description="Polar residues" evidence="1">
    <location>
        <begin position="92"/>
        <end position="103"/>
    </location>
</feature>
<evidence type="ECO:0000256" key="1">
    <source>
        <dbReference type="SAM" id="MobiDB-lite"/>
    </source>
</evidence>
<name>A0A3M6UNN6_POCDA</name>
<proteinExistence type="predicted"/>
<evidence type="ECO:0000313" key="3">
    <source>
        <dbReference type="Proteomes" id="UP000275408"/>
    </source>
</evidence>
<feature type="compositionally biased region" description="Polar residues" evidence="1">
    <location>
        <begin position="36"/>
        <end position="54"/>
    </location>
</feature>
<organism evidence="2 3">
    <name type="scientific">Pocillopora damicornis</name>
    <name type="common">Cauliflower coral</name>
    <name type="synonym">Millepora damicornis</name>
    <dbReference type="NCBI Taxonomy" id="46731"/>
    <lineage>
        <taxon>Eukaryota</taxon>
        <taxon>Metazoa</taxon>
        <taxon>Cnidaria</taxon>
        <taxon>Anthozoa</taxon>
        <taxon>Hexacorallia</taxon>
        <taxon>Scleractinia</taxon>
        <taxon>Astrocoeniina</taxon>
        <taxon>Pocilloporidae</taxon>
        <taxon>Pocillopora</taxon>
    </lineage>
</organism>
<reference evidence="2 3" key="1">
    <citation type="journal article" date="2018" name="Sci. Rep.">
        <title>Comparative analysis of the Pocillopora damicornis genome highlights role of immune system in coral evolution.</title>
        <authorList>
            <person name="Cunning R."/>
            <person name="Bay R.A."/>
            <person name="Gillette P."/>
            <person name="Baker A.C."/>
            <person name="Traylor-Knowles N."/>
        </authorList>
    </citation>
    <scope>NUCLEOTIDE SEQUENCE [LARGE SCALE GENOMIC DNA]</scope>
    <source>
        <strain evidence="2">RSMAS</strain>
        <tissue evidence="2">Whole animal</tissue>
    </source>
</reference>
<dbReference type="Proteomes" id="UP000275408">
    <property type="component" value="Unassembled WGS sequence"/>
</dbReference>
<accession>A0A3M6UNN6</accession>
<keyword evidence="3" id="KW-1185">Reference proteome</keyword>
<evidence type="ECO:0000313" key="2">
    <source>
        <dbReference type="EMBL" id="RMX55240.1"/>
    </source>
</evidence>
<protein>
    <submittedName>
        <fullName evidence="2">Uncharacterized protein</fullName>
    </submittedName>
</protein>
<sequence length="271" mass="30065">MVTPMILIKSVQGVAPVKASFPYPLIGKTQPRRSDSCTTAKTPTEGLQNAQDTAIDSDKDAELLITTGQSQDMDSDNKPSSDVQDEAEVRSDLQSVSSINSDTETSEDDQQTEDSDMSRDCLVLPINLEAGDDVCVKLDHLVRNEMLSKDEIFYNYIKDVVHFYSNPRKHQYDEEVVKLFNTIRYLGGESTANFLRGPACHRQGRRGKGHFESKTKRGNFHGPSSATCAKRQGGYTVKRGVIRDLVTTIITLANKSTKEKPMVQTPSNISE</sequence>
<feature type="compositionally biased region" description="Polar residues" evidence="1">
    <location>
        <begin position="66"/>
        <end position="82"/>
    </location>
</feature>
<feature type="compositionally biased region" description="Acidic residues" evidence="1">
    <location>
        <begin position="104"/>
        <end position="115"/>
    </location>
</feature>
<dbReference type="EMBL" id="RCHS01001098">
    <property type="protein sequence ID" value="RMX55240.1"/>
    <property type="molecule type" value="Genomic_DNA"/>
</dbReference>